<evidence type="ECO:0000256" key="2">
    <source>
        <dbReference type="ARBA" id="ARBA00023163"/>
    </source>
</evidence>
<dbReference type="STRING" id="13706.A0A1X2HI93"/>
<dbReference type="InParanoid" id="A0A1X2HI93"/>
<sequence length="299" mass="33599">MRRWAPRTTLCQAADNLPVIEASLDERGPLKKRQFDTSQLMDRQTYTHVHPPLSDWHFCNATEAQPYLPFDKPARQTVLGIQDKKHISLLPGTSAHLVDVMPKKRGLLINVGGAVNGLAFAPKRPSADTEPHTEYLAVGCYHGAEDETREIAVTATYKNCIQLWRLRLSSEEPLENTLDVCILHEYGPVLGVDWCPYGAYEETSDDEKHLPKLGLLSAIFGDGSVRIMTIPHPKALRRRMEIQDPNETIYMRLDKAQLVIGPGALFPTTHAWGGAQRLAIGYDNGRHHTARIKKEMHTQ</sequence>
<dbReference type="GO" id="GO:0006383">
    <property type="term" value="P:transcription by RNA polymerase III"/>
    <property type="evidence" value="ECO:0007669"/>
    <property type="project" value="TreeGrafter"/>
</dbReference>
<proteinExistence type="predicted"/>
<evidence type="ECO:0000256" key="1">
    <source>
        <dbReference type="ARBA" id="ARBA00004123"/>
    </source>
</evidence>
<keyword evidence="2" id="KW-0804">Transcription</keyword>
<dbReference type="PANTHER" id="PTHR15052">
    <property type="entry name" value="RNA POLYMERASE III TRANSCRIPTION INITIATION FACTOR COMPLEX SUBUNIT"/>
    <property type="match status" value="1"/>
</dbReference>
<evidence type="ECO:0000256" key="3">
    <source>
        <dbReference type="ARBA" id="ARBA00023242"/>
    </source>
</evidence>
<dbReference type="OrthoDB" id="4703at2759"/>
<organism evidence="4 5">
    <name type="scientific">Syncephalastrum racemosum</name>
    <name type="common">Filamentous fungus</name>
    <dbReference type="NCBI Taxonomy" id="13706"/>
    <lineage>
        <taxon>Eukaryota</taxon>
        <taxon>Fungi</taxon>
        <taxon>Fungi incertae sedis</taxon>
        <taxon>Mucoromycota</taxon>
        <taxon>Mucoromycotina</taxon>
        <taxon>Mucoromycetes</taxon>
        <taxon>Mucorales</taxon>
        <taxon>Syncephalastraceae</taxon>
        <taxon>Syncephalastrum</taxon>
    </lineage>
</organism>
<dbReference type="PANTHER" id="PTHR15052:SF2">
    <property type="entry name" value="GENERAL TRANSCRIPTION FACTOR 3C POLYPEPTIDE 2"/>
    <property type="match status" value="1"/>
</dbReference>
<reference evidence="4 5" key="1">
    <citation type="submission" date="2016-07" db="EMBL/GenBank/DDBJ databases">
        <title>Pervasive Adenine N6-methylation of Active Genes in Fungi.</title>
        <authorList>
            <consortium name="DOE Joint Genome Institute"/>
            <person name="Mondo S.J."/>
            <person name="Dannebaum R.O."/>
            <person name="Kuo R.C."/>
            <person name="Labutti K."/>
            <person name="Haridas S."/>
            <person name="Kuo A."/>
            <person name="Salamov A."/>
            <person name="Ahrendt S.R."/>
            <person name="Lipzen A."/>
            <person name="Sullivan W."/>
            <person name="Andreopoulos W.B."/>
            <person name="Clum A."/>
            <person name="Lindquist E."/>
            <person name="Daum C."/>
            <person name="Ramamoorthy G.K."/>
            <person name="Gryganskyi A."/>
            <person name="Culley D."/>
            <person name="Magnuson J.K."/>
            <person name="James T.Y."/>
            <person name="O'Malley M.A."/>
            <person name="Stajich J.E."/>
            <person name="Spatafora J.W."/>
            <person name="Visel A."/>
            <person name="Grigoriev I.V."/>
        </authorList>
    </citation>
    <scope>NUCLEOTIDE SEQUENCE [LARGE SCALE GENOMIC DNA]</scope>
    <source>
        <strain evidence="4 5">NRRL 2496</strain>
    </source>
</reference>
<dbReference type="InterPro" id="IPR052416">
    <property type="entry name" value="GTF3C_component"/>
</dbReference>
<dbReference type="Proteomes" id="UP000242180">
    <property type="component" value="Unassembled WGS sequence"/>
</dbReference>
<dbReference type="GO" id="GO:0005634">
    <property type="term" value="C:nucleus"/>
    <property type="evidence" value="ECO:0007669"/>
    <property type="project" value="UniProtKB-SubCell"/>
</dbReference>
<accession>A0A1X2HI93</accession>
<keyword evidence="5" id="KW-1185">Reference proteome</keyword>
<keyword evidence="3" id="KW-0539">Nucleus</keyword>
<name>A0A1X2HI93_SYNRA</name>
<gene>
    <name evidence="4" type="ORF">BCR43DRAFT_207271</name>
</gene>
<comment type="subcellular location">
    <subcellularLocation>
        <location evidence="1">Nucleus</location>
    </subcellularLocation>
</comment>
<dbReference type="GO" id="GO:0000127">
    <property type="term" value="C:transcription factor TFIIIC complex"/>
    <property type="evidence" value="ECO:0007669"/>
    <property type="project" value="TreeGrafter"/>
</dbReference>
<evidence type="ECO:0000313" key="5">
    <source>
        <dbReference type="Proteomes" id="UP000242180"/>
    </source>
</evidence>
<dbReference type="AlphaFoldDB" id="A0A1X2HI93"/>
<protein>
    <submittedName>
        <fullName evidence="4">Uncharacterized protein</fullName>
    </submittedName>
</protein>
<comment type="caution">
    <text evidence="4">The sequence shown here is derived from an EMBL/GenBank/DDBJ whole genome shotgun (WGS) entry which is preliminary data.</text>
</comment>
<evidence type="ECO:0000313" key="4">
    <source>
        <dbReference type="EMBL" id="ORY98787.1"/>
    </source>
</evidence>
<dbReference type="EMBL" id="MCGN01000003">
    <property type="protein sequence ID" value="ORY98787.1"/>
    <property type="molecule type" value="Genomic_DNA"/>
</dbReference>